<evidence type="ECO:0000256" key="1">
    <source>
        <dbReference type="SAM" id="SignalP"/>
    </source>
</evidence>
<protein>
    <submittedName>
        <fullName evidence="2">DUF3617 domain-containing protein</fullName>
    </submittedName>
</protein>
<comment type="caution">
    <text evidence="2">The sequence shown here is derived from an EMBL/GenBank/DDBJ whole genome shotgun (WGS) entry which is preliminary data.</text>
</comment>
<accession>A0ABW1AY69</accession>
<keyword evidence="3" id="KW-1185">Reference proteome</keyword>
<proteinExistence type="predicted"/>
<keyword evidence="1" id="KW-0732">Signal</keyword>
<feature type="chain" id="PRO_5046674870" evidence="1">
    <location>
        <begin position="25"/>
        <end position="147"/>
    </location>
</feature>
<feature type="signal peptide" evidence="1">
    <location>
        <begin position="1"/>
        <end position="24"/>
    </location>
</feature>
<dbReference type="Proteomes" id="UP001595974">
    <property type="component" value="Unassembled WGS sequence"/>
</dbReference>
<gene>
    <name evidence="2" type="ORF">ACFPTN_23030</name>
</gene>
<evidence type="ECO:0000313" key="2">
    <source>
        <dbReference type="EMBL" id="MFC5772267.1"/>
    </source>
</evidence>
<organism evidence="2 3">
    <name type="scientific">Thauera sinica</name>
    <dbReference type="NCBI Taxonomy" id="2665146"/>
    <lineage>
        <taxon>Bacteria</taxon>
        <taxon>Pseudomonadati</taxon>
        <taxon>Pseudomonadota</taxon>
        <taxon>Betaproteobacteria</taxon>
        <taxon>Rhodocyclales</taxon>
        <taxon>Zoogloeaceae</taxon>
        <taxon>Thauera</taxon>
    </lineage>
</organism>
<name>A0ABW1AY69_9RHOO</name>
<dbReference type="RefSeq" id="WP_157748427.1">
    <property type="nucleotide sequence ID" value="NZ_JBHSOG010000113.1"/>
</dbReference>
<sequence length="147" mass="16189">MSSERMGRCLFALLALLAPRIALPAPDEPRPGLYEMTWQTGAPQREEGLGDAVRQERRCIDPRDPAALFPILSDRALRGCRLVPRTGTDRAASYTLLCGNGTDRRGDAHWAWEDDGGLRGELNVAGDREHAALHQRLRGARLGDCSD</sequence>
<evidence type="ECO:0000313" key="3">
    <source>
        <dbReference type="Proteomes" id="UP001595974"/>
    </source>
</evidence>
<dbReference type="EMBL" id="JBHSOG010000113">
    <property type="protein sequence ID" value="MFC5772267.1"/>
    <property type="molecule type" value="Genomic_DNA"/>
</dbReference>
<reference evidence="3" key="1">
    <citation type="journal article" date="2019" name="Int. J. Syst. Evol. Microbiol.">
        <title>The Global Catalogue of Microorganisms (GCM) 10K type strain sequencing project: providing services to taxonomists for standard genome sequencing and annotation.</title>
        <authorList>
            <consortium name="The Broad Institute Genomics Platform"/>
            <consortium name="The Broad Institute Genome Sequencing Center for Infectious Disease"/>
            <person name="Wu L."/>
            <person name="Ma J."/>
        </authorList>
    </citation>
    <scope>NUCLEOTIDE SEQUENCE [LARGE SCALE GENOMIC DNA]</scope>
    <source>
        <strain evidence="3">SHR3</strain>
    </source>
</reference>